<dbReference type="SUPFAM" id="SSF53254">
    <property type="entry name" value="Phosphoglycerate mutase-like"/>
    <property type="match status" value="1"/>
</dbReference>
<dbReference type="Pfam" id="PF00300">
    <property type="entry name" value="His_Phos_1"/>
    <property type="match status" value="1"/>
</dbReference>
<dbReference type="NCBIfam" id="TIGR03162">
    <property type="entry name" value="ribazole_cobC"/>
    <property type="match status" value="1"/>
</dbReference>
<dbReference type="InterPro" id="IPR013078">
    <property type="entry name" value="His_Pase_superF_clade-1"/>
</dbReference>
<dbReference type="InterPro" id="IPR051695">
    <property type="entry name" value="Phosphoglycerate_Mutase"/>
</dbReference>
<keyword evidence="4" id="KW-1185">Reference proteome</keyword>
<reference evidence="3 4" key="1">
    <citation type="submission" date="2023-04" db="EMBL/GenBank/DDBJ databases">
        <title>Clostridium tannerae sp. nov., isolated from the fecal material of an alpaca.</title>
        <authorList>
            <person name="Miller S."/>
            <person name="Hendry M."/>
            <person name="King J."/>
            <person name="Sankaranarayanan K."/>
            <person name="Lawson P.A."/>
        </authorList>
    </citation>
    <scope>NUCLEOTIDE SEQUENCE [LARGE SCALE GENOMIC DNA]</scope>
    <source>
        <strain evidence="3 4">A1-XYC3</strain>
    </source>
</reference>
<evidence type="ECO:0000313" key="4">
    <source>
        <dbReference type="Proteomes" id="UP001281656"/>
    </source>
</evidence>
<comment type="caution">
    <text evidence="3">The sequence shown here is derived from an EMBL/GenBank/DDBJ whole genome shotgun (WGS) entry which is preliminary data.</text>
</comment>
<dbReference type="InterPro" id="IPR017578">
    <property type="entry name" value="Ribazole_CobC"/>
</dbReference>
<dbReference type="PANTHER" id="PTHR46517">
    <property type="entry name" value="FRUCTOSE-2,6-BISPHOSPHATASE TIGAR"/>
    <property type="match status" value="1"/>
</dbReference>
<dbReference type="PIRSF" id="PIRSF000709">
    <property type="entry name" value="6PFK_2-Ptase"/>
    <property type="match status" value="1"/>
</dbReference>
<organism evidence="3 4">
    <name type="scientific">Clostridium tanneri</name>
    <dbReference type="NCBI Taxonomy" id="3037988"/>
    <lineage>
        <taxon>Bacteria</taxon>
        <taxon>Bacillati</taxon>
        <taxon>Bacillota</taxon>
        <taxon>Clostridia</taxon>
        <taxon>Eubacteriales</taxon>
        <taxon>Clostridiaceae</taxon>
        <taxon>Clostridium</taxon>
    </lineage>
</organism>
<dbReference type="Proteomes" id="UP001281656">
    <property type="component" value="Unassembled WGS sequence"/>
</dbReference>
<accession>A0ABU4JXS2</accession>
<dbReference type="InterPro" id="IPR029033">
    <property type="entry name" value="His_PPase_superfam"/>
</dbReference>
<dbReference type="PANTHER" id="PTHR46517:SF1">
    <property type="entry name" value="FRUCTOSE-2,6-BISPHOSPHATASE TIGAR"/>
    <property type="match status" value="1"/>
</dbReference>
<dbReference type="SMART" id="SM00855">
    <property type="entry name" value="PGAM"/>
    <property type="match status" value="1"/>
</dbReference>
<proteinExistence type="predicted"/>
<evidence type="ECO:0000313" key="3">
    <source>
        <dbReference type="EMBL" id="MDW8802679.1"/>
    </source>
</evidence>
<dbReference type="Gene3D" id="3.40.50.1240">
    <property type="entry name" value="Phosphoglycerate mutase-like"/>
    <property type="match status" value="1"/>
</dbReference>
<evidence type="ECO:0000256" key="1">
    <source>
        <dbReference type="ARBA" id="ARBA00022801"/>
    </source>
</evidence>
<dbReference type="RefSeq" id="WP_261673288.1">
    <property type="nucleotide sequence ID" value="NZ_JARUJP010000025.1"/>
</dbReference>
<dbReference type="CDD" id="cd07067">
    <property type="entry name" value="HP_PGM_like"/>
    <property type="match status" value="1"/>
</dbReference>
<gene>
    <name evidence="3" type="primary">cobC</name>
    <name evidence="3" type="ORF">P8V03_16140</name>
</gene>
<protein>
    <recommendedName>
        <fullName evidence="2">Alpha-ribazole phosphatase</fullName>
        <ecNumber evidence="2">3.1.3.73</ecNumber>
    </recommendedName>
</protein>
<dbReference type="EC" id="3.1.3.73" evidence="2"/>
<keyword evidence="1" id="KW-0378">Hydrolase</keyword>
<name>A0ABU4JXS2_9CLOT</name>
<evidence type="ECO:0000256" key="2">
    <source>
        <dbReference type="NCBIfam" id="TIGR03162"/>
    </source>
</evidence>
<sequence>MNKIIYLVRHGKIDTDDKKRYIGFSDILLNEEGVNQGKKLKKFFSEIYIEKIYCSDLSRTRKTAEIISEGRNIEKVELKELREINMGKWENRTFEEIKNKYPKEFENRGKYIKDFTPDGGESFGVFKDRVLNIFKGIVLDTKESTVIVAHAGVNRIILSDILGISLENIFKIKQDYGCINKIIVNQSTTSISTVNYTLSHI</sequence>
<dbReference type="EMBL" id="JARUJP010000025">
    <property type="protein sequence ID" value="MDW8802679.1"/>
    <property type="molecule type" value="Genomic_DNA"/>
</dbReference>